<dbReference type="OrthoDB" id="211517at2"/>
<dbReference type="AlphaFoldDB" id="A0A517QHS3"/>
<organism evidence="1 2">
    <name type="scientific">Thalassoglobus polymorphus</name>
    <dbReference type="NCBI Taxonomy" id="2527994"/>
    <lineage>
        <taxon>Bacteria</taxon>
        <taxon>Pseudomonadati</taxon>
        <taxon>Planctomycetota</taxon>
        <taxon>Planctomycetia</taxon>
        <taxon>Planctomycetales</taxon>
        <taxon>Planctomycetaceae</taxon>
        <taxon>Thalassoglobus</taxon>
    </lineage>
</organism>
<gene>
    <name evidence="1" type="ORF">Mal48_04130</name>
</gene>
<evidence type="ECO:0000313" key="1">
    <source>
        <dbReference type="EMBL" id="QDT31181.1"/>
    </source>
</evidence>
<dbReference type="EMBL" id="CP036267">
    <property type="protein sequence ID" value="QDT31181.1"/>
    <property type="molecule type" value="Genomic_DNA"/>
</dbReference>
<evidence type="ECO:0000313" key="2">
    <source>
        <dbReference type="Proteomes" id="UP000315724"/>
    </source>
</evidence>
<sequence length="211" mass="23997">MDRRNFLSTSSIVLFTSAFGCRGTQKATVLDPTDADAIASHEAGAETWKPLIDEAVGRLTGRQIQEIQQASAVGMPSGKKRICFIGVENRSAEEIGDFKEQIYEHIDTLLSNSELFGSISRRYVEAGLRDARLRPDDLFMPKHQQLFTQTMEKMNQPFDYMLFAKITSGTTRDNKKYQRDYLLTLEMVDINTGEFTKESATLRKMYKKSLM</sequence>
<protein>
    <recommendedName>
        <fullName evidence="3">Penicillin-binding protein activator LpoB</fullName>
    </recommendedName>
</protein>
<dbReference type="Gene3D" id="3.40.50.10610">
    <property type="entry name" value="ABC-type transport auxiliary lipoprotein component"/>
    <property type="match status" value="1"/>
</dbReference>
<dbReference type="PROSITE" id="PS51257">
    <property type="entry name" value="PROKAR_LIPOPROTEIN"/>
    <property type="match status" value="1"/>
</dbReference>
<name>A0A517QHS3_9PLAN</name>
<evidence type="ECO:0008006" key="3">
    <source>
        <dbReference type="Google" id="ProtNLM"/>
    </source>
</evidence>
<proteinExistence type="predicted"/>
<dbReference type="Pfam" id="PF13036">
    <property type="entry name" value="LpoB"/>
    <property type="match status" value="1"/>
</dbReference>
<reference evidence="1 2" key="1">
    <citation type="submission" date="2019-02" db="EMBL/GenBank/DDBJ databases">
        <title>Deep-cultivation of Planctomycetes and their phenomic and genomic characterization uncovers novel biology.</title>
        <authorList>
            <person name="Wiegand S."/>
            <person name="Jogler M."/>
            <person name="Boedeker C."/>
            <person name="Pinto D."/>
            <person name="Vollmers J."/>
            <person name="Rivas-Marin E."/>
            <person name="Kohn T."/>
            <person name="Peeters S.H."/>
            <person name="Heuer A."/>
            <person name="Rast P."/>
            <person name="Oberbeckmann S."/>
            <person name="Bunk B."/>
            <person name="Jeske O."/>
            <person name="Meyerdierks A."/>
            <person name="Storesund J.E."/>
            <person name="Kallscheuer N."/>
            <person name="Luecker S."/>
            <person name="Lage O.M."/>
            <person name="Pohl T."/>
            <person name="Merkel B.J."/>
            <person name="Hornburger P."/>
            <person name="Mueller R.-W."/>
            <person name="Bruemmer F."/>
            <person name="Labrenz M."/>
            <person name="Spormann A.M."/>
            <person name="Op den Camp H."/>
            <person name="Overmann J."/>
            <person name="Amann R."/>
            <person name="Jetten M.S.M."/>
            <person name="Mascher T."/>
            <person name="Medema M.H."/>
            <person name="Devos D.P."/>
            <person name="Kaster A.-K."/>
            <person name="Ovreas L."/>
            <person name="Rohde M."/>
            <person name="Galperin M.Y."/>
            <person name="Jogler C."/>
        </authorList>
    </citation>
    <scope>NUCLEOTIDE SEQUENCE [LARGE SCALE GENOMIC DNA]</scope>
    <source>
        <strain evidence="1 2">Mal48</strain>
    </source>
</reference>
<dbReference type="InterPro" id="IPR014094">
    <property type="entry name" value="LpoB"/>
</dbReference>
<dbReference type="RefSeq" id="WP_145195571.1">
    <property type="nucleotide sequence ID" value="NZ_CP036267.1"/>
</dbReference>
<dbReference type="KEGG" id="tpol:Mal48_04130"/>
<accession>A0A517QHS3</accession>
<dbReference type="Proteomes" id="UP000315724">
    <property type="component" value="Chromosome"/>
</dbReference>
<keyword evidence="2" id="KW-1185">Reference proteome</keyword>